<proteinExistence type="predicted"/>
<dbReference type="InterPro" id="IPR013493">
    <property type="entry name" value="CHP02677"/>
</dbReference>
<sequence length="492" mass="58037">MKAIIEAKYLAAENAPVYRRILRFFYLQHERMRDFIPPAEVLEYLRKDGGYPGLEEEQLHAHLEQLTKWNNLARRQDMTSARTIEEFKKKRYSYQCTPMTVELERMILELERRGDEVRGSLEKSQFDRLLQAVQTLEGGIGGKLPEPDEVNLLYEEVIDHFRKIRTNTADYIAYINREQAGERMQPEAFLAYKNQFTAYLRDFVISLQRASLQLKLLLHELDIVRMAPLFDRLIEYRLSVPRLDDAPPPVEEWRRNYEEYWTSLRGWFLGFGGSQSELELLEWQTNEMIRRVARHVQRLGERQQHFRSRKKEYLKLAEWFAGFDALDEAHRLSGAVFGPMTIRHLRLLEGTTDDIHAEVWEEEPEYIEIQPRTNRYREKTRPGAVTSKKKEKALQMKAYLEEREKERALIDRYVDAGRIRLSETGTVEPFIRKVLLGWISKSAGAKDRTVVTDYGYLVKVTLHRDRRITLRSGDGDLVMPDATFEFTEGRPN</sequence>
<dbReference type="RefSeq" id="WP_092094912.1">
    <property type="nucleotide sequence ID" value="NZ_FNAR01000003.1"/>
</dbReference>
<name>A0A1G7A5Q9_9BACL</name>
<evidence type="ECO:0000313" key="2">
    <source>
        <dbReference type="Proteomes" id="UP000198823"/>
    </source>
</evidence>
<reference evidence="1 2" key="1">
    <citation type="submission" date="2016-10" db="EMBL/GenBank/DDBJ databases">
        <authorList>
            <person name="de Groot N.N."/>
        </authorList>
    </citation>
    <scope>NUCLEOTIDE SEQUENCE [LARGE SCALE GENOMIC DNA]</scope>
    <source>
        <strain evidence="1 2">CGMCC 1.6762</strain>
    </source>
</reference>
<organism evidence="1 2">
    <name type="scientific">Bhargavaea beijingensis</name>
    <dbReference type="NCBI Taxonomy" id="426756"/>
    <lineage>
        <taxon>Bacteria</taxon>
        <taxon>Bacillati</taxon>
        <taxon>Bacillota</taxon>
        <taxon>Bacilli</taxon>
        <taxon>Bacillales</taxon>
        <taxon>Caryophanaceae</taxon>
        <taxon>Bhargavaea</taxon>
    </lineage>
</organism>
<dbReference type="Pfam" id="PF09660">
    <property type="entry name" value="DUF2397"/>
    <property type="match status" value="1"/>
</dbReference>
<dbReference type="OrthoDB" id="1639410at2"/>
<gene>
    <name evidence="1" type="ORF">SAMN04488126_103197</name>
</gene>
<dbReference type="AlphaFoldDB" id="A0A1G7A5Q9"/>
<protein>
    <submittedName>
        <fullName evidence="1">TIGR02677 family protein</fullName>
    </submittedName>
</protein>
<dbReference type="Proteomes" id="UP000198823">
    <property type="component" value="Unassembled WGS sequence"/>
</dbReference>
<evidence type="ECO:0000313" key="1">
    <source>
        <dbReference type="EMBL" id="SDE09973.1"/>
    </source>
</evidence>
<accession>A0A1G7A5Q9</accession>
<dbReference type="NCBIfam" id="TIGR02677">
    <property type="entry name" value="TIGR02677 family protein"/>
    <property type="match status" value="1"/>
</dbReference>
<dbReference type="STRING" id="426756.SAMN04488126_103197"/>
<dbReference type="EMBL" id="FNAR01000003">
    <property type="protein sequence ID" value="SDE09973.1"/>
    <property type="molecule type" value="Genomic_DNA"/>
</dbReference>